<evidence type="ECO:0000256" key="1">
    <source>
        <dbReference type="SAM" id="Phobius"/>
    </source>
</evidence>
<accession>A0A4Q4H112</accession>
<feature type="transmembrane region" description="Helical" evidence="1">
    <location>
        <begin position="7"/>
        <end position="31"/>
    </location>
</feature>
<proteinExistence type="predicted"/>
<evidence type="ECO:0000313" key="2">
    <source>
        <dbReference type="EMBL" id="QOW45401.1"/>
    </source>
</evidence>
<evidence type="ECO:0000313" key="3">
    <source>
        <dbReference type="Proteomes" id="UP000593966"/>
    </source>
</evidence>
<keyword evidence="1" id="KW-1133">Transmembrane helix</keyword>
<dbReference type="RefSeq" id="WP_130072910.1">
    <property type="nucleotide sequence ID" value="NZ_CP048659.1"/>
</dbReference>
<keyword evidence="3" id="KW-1185">Reference proteome</keyword>
<protein>
    <submittedName>
        <fullName evidence="2">DUF4845 domain-containing protein</fullName>
    </submittedName>
</protein>
<organism evidence="2 3">
    <name type="scientific">Acinetobacter piscicola</name>
    <dbReference type="NCBI Taxonomy" id="2006115"/>
    <lineage>
        <taxon>Bacteria</taxon>
        <taxon>Pseudomonadati</taxon>
        <taxon>Pseudomonadota</taxon>
        <taxon>Gammaproteobacteria</taxon>
        <taxon>Moraxellales</taxon>
        <taxon>Moraxellaceae</taxon>
        <taxon>Acinetobacter</taxon>
    </lineage>
</organism>
<dbReference type="InterPro" id="IPR032314">
    <property type="entry name" value="DUF4845"/>
</dbReference>
<dbReference type="EMBL" id="CP048659">
    <property type="protein sequence ID" value="QOW45401.1"/>
    <property type="molecule type" value="Genomic_DNA"/>
</dbReference>
<sequence>MRKSQQGASYIAILLGIVVFAFIVKAVLALWPSYWDDRVINGQIEQLLKESSADITPSKFESQMSQRLDMNNIRDIKFSDIAKVSNDNGLTVTKKYEVRTPFFMNIDLVQTFEKSFDQRSVQSK</sequence>
<dbReference type="Proteomes" id="UP000593966">
    <property type="component" value="Chromosome"/>
</dbReference>
<dbReference type="Pfam" id="PF16137">
    <property type="entry name" value="DUF4845"/>
    <property type="match status" value="1"/>
</dbReference>
<name>A0A4Q4H112_9GAMM</name>
<reference evidence="2 3" key="1">
    <citation type="submission" date="2020-02" db="EMBL/GenBank/DDBJ databases">
        <title>Tigecycline-resistant Acinetobacter species from pigs and migratory birds.</title>
        <authorList>
            <person name="Chen C."/>
            <person name="Sun J."/>
            <person name="Liao X.-P."/>
            <person name="Liu Y.-H."/>
        </authorList>
    </citation>
    <scope>NUCLEOTIDE SEQUENCE [LARGE SCALE GENOMIC DNA]</scope>
    <source>
        <strain evidence="2 3">YH12207_T</strain>
    </source>
</reference>
<keyword evidence="1" id="KW-0472">Membrane</keyword>
<dbReference type="OrthoDB" id="5734946at2"/>
<dbReference type="AlphaFoldDB" id="A0A4Q4H112"/>
<gene>
    <name evidence="2" type="ORF">G0028_05545</name>
</gene>
<keyword evidence="1" id="KW-0812">Transmembrane</keyword>